<accession>A0A381TYA1</accession>
<evidence type="ECO:0000256" key="3">
    <source>
        <dbReference type="ARBA" id="ARBA00011738"/>
    </source>
</evidence>
<evidence type="ECO:0000256" key="6">
    <source>
        <dbReference type="ARBA" id="ARBA00023004"/>
    </source>
</evidence>
<evidence type="ECO:0000256" key="4">
    <source>
        <dbReference type="ARBA" id="ARBA00022490"/>
    </source>
</evidence>
<name>A0A381TYA1_9ZZZZ</name>
<dbReference type="Pfam" id="PF04023">
    <property type="entry name" value="FeoA"/>
    <property type="match status" value="1"/>
</dbReference>
<dbReference type="SUPFAM" id="SSF47979">
    <property type="entry name" value="Iron-dependent repressor protein, dimerization domain"/>
    <property type="match status" value="1"/>
</dbReference>
<dbReference type="AlphaFoldDB" id="A0A381TYA1"/>
<keyword evidence="6" id="KW-0408">Iron</keyword>
<keyword evidence="7" id="KW-0805">Transcription regulation</keyword>
<comment type="subcellular location">
    <subcellularLocation>
        <location evidence="1">Cytoplasm</location>
    </subcellularLocation>
</comment>
<dbReference type="InterPro" id="IPR050536">
    <property type="entry name" value="DtxR_MntR_Metal-Reg"/>
</dbReference>
<proteinExistence type="inferred from homology"/>
<evidence type="ECO:0000256" key="5">
    <source>
        <dbReference type="ARBA" id="ARBA00022491"/>
    </source>
</evidence>
<evidence type="ECO:0000313" key="14">
    <source>
        <dbReference type="EMBL" id="SVA20804.1"/>
    </source>
</evidence>
<dbReference type="Pfam" id="PF02742">
    <property type="entry name" value="Fe_dep_repr_C"/>
    <property type="match status" value="1"/>
</dbReference>
<dbReference type="SMART" id="SM00529">
    <property type="entry name" value="HTH_DTXR"/>
    <property type="match status" value="1"/>
</dbReference>
<dbReference type="PANTHER" id="PTHR33238:SF11">
    <property type="entry name" value="TRANSCRIPTIONAL REGULATOR MNTR"/>
    <property type="match status" value="1"/>
</dbReference>
<keyword evidence="5" id="KW-0678">Repressor</keyword>
<organism evidence="14">
    <name type="scientific">marine metagenome</name>
    <dbReference type="NCBI Taxonomy" id="408172"/>
    <lineage>
        <taxon>unclassified sequences</taxon>
        <taxon>metagenomes</taxon>
        <taxon>ecological metagenomes</taxon>
    </lineage>
</organism>
<dbReference type="InterPro" id="IPR038157">
    <property type="entry name" value="FeoA_core_dom"/>
</dbReference>
<evidence type="ECO:0000256" key="2">
    <source>
        <dbReference type="ARBA" id="ARBA00007871"/>
    </source>
</evidence>
<dbReference type="PANTHER" id="PTHR33238">
    <property type="entry name" value="IRON (METAL) DEPENDENT REPRESSOR, DTXR FAMILY"/>
    <property type="match status" value="1"/>
</dbReference>
<reference evidence="14" key="1">
    <citation type="submission" date="2018-05" db="EMBL/GenBank/DDBJ databases">
        <authorList>
            <person name="Lanie J.A."/>
            <person name="Ng W.-L."/>
            <person name="Kazmierczak K.M."/>
            <person name="Andrzejewski T.M."/>
            <person name="Davidsen T.M."/>
            <person name="Wayne K.J."/>
            <person name="Tettelin H."/>
            <person name="Glass J.I."/>
            <person name="Rusch D."/>
            <person name="Podicherti R."/>
            <person name="Tsui H.-C.T."/>
            <person name="Winkler M.E."/>
        </authorList>
    </citation>
    <scope>NUCLEOTIDE SEQUENCE</scope>
</reference>
<dbReference type="GO" id="GO:0046914">
    <property type="term" value="F:transition metal ion binding"/>
    <property type="evidence" value="ECO:0007669"/>
    <property type="project" value="InterPro"/>
</dbReference>
<dbReference type="Pfam" id="PF01325">
    <property type="entry name" value="Fe_dep_repress"/>
    <property type="match status" value="1"/>
</dbReference>
<dbReference type="InterPro" id="IPR036390">
    <property type="entry name" value="WH_DNA-bd_sf"/>
</dbReference>
<keyword evidence="11" id="KW-0464">Manganese</keyword>
<dbReference type="FunFam" id="1.10.60.10:FF:000004">
    <property type="entry name" value="DtxR family transcriptional regulator"/>
    <property type="match status" value="1"/>
</dbReference>
<dbReference type="InterPro" id="IPR036421">
    <property type="entry name" value="Fe_dep_repressor_sf"/>
</dbReference>
<keyword evidence="9" id="KW-0010">Activator</keyword>
<evidence type="ECO:0000256" key="1">
    <source>
        <dbReference type="ARBA" id="ARBA00004496"/>
    </source>
</evidence>
<dbReference type="GO" id="GO:0046983">
    <property type="term" value="F:protein dimerization activity"/>
    <property type="evidence" value="ECO:0007669"/>
    <property type="project" value="InterPro"/>
</dbReference>
<evidence type="ECO:0000256" key="11">
    <source>
        <dbReference type="ARBA" id="ARBA00023211"/>
    </source>
</evidence>
<gene>
    <name evidence="14" type="ORF">METZ01_LOCUS73658</name>
</gene>
<comment type="subunit">
    <text evidence="3">Homodimer.</text>
</comment>
<keyword evidence="8" id="KW-0238">DNA-binding</keyword>
<dbReference type="SUPFAM" id="SSF50037">
    <property type="entry name" value="C-terminal domain of transcriptional repressors"/>
    <property type="match status" value="1"/>
</dbReference>
<dbReference type="InterPro" id="IPR007167">
    <property type="entry name" value="Fe-transptr_FeoA-like"/>
</dbReference>
<dbReference type="GO" id="GO:0003677">
    <property type="term" value="F:DNA binding"/>
    <property type="evidence" value="ECO:0007669"/>
    <property type="project" value="UniProtKB-KW"/>
</dbReference>
<evidence type="ECO:0000256" key="10">
    <source>
        <dbReference type="ARBA" id="ARBA00023163"/>
    </source>
</evidence>
<keyword evidence="10" id="KW-0804">Transcription</keyword>
<dbReference type="InterPro" id="IPR036388">
    <property type="entry name" value="WH-like_DNA-bd_sf"/>
</dbReference>
<evidence type="ECO:0000256" key="8">
    <source>
        <dbReference type="ARBA" id="ARBA00023125"/>
    </source>
</evidence>
<protein>
    <recommendedName>
        <fullName evidence="12">Manganese transport regulator</fullName>
    </recommendedName>
</protein>
<dbReference type="PROSITE" id="PS50944">
    <property type="entry name" value="HTH_DTXR"/>
    <property type="match status" value="1"/>
</dbReference>
<comment type="similarity">
    <text evidence="2">Belongs to the DtxR/MntR family.</text>
</comment>
<dbReference type="SMART" id="SM00899">
    <property type="entry name" value="FeoA"/>
    <property type="match status" value="1"/>
</dbReference>
<evidence type="ECO:0000259" key="13">
    <source>
        <dbReference type="PROSITE" id="PS50944"/>
    </source>
</evidence>
<dbReference type="Gene3D" id="1.10.10.10">
    <property type="entry name" value="Winged helix-like DNA-binding domain superfamily/Winged helix DNA-binding domain"/>
    <property type="match status" value="1"/>
</dbReference>
<dbReference type="Gene3D" id="1.10.60.10">
    <property type="entry name" value="Iron dependent repressor, metal binding and dimerisation domain"/>
    <property type="match status" value="1"/>
</dbReference>
<dbReference type="InterPro" id="IPR022689">
    <property type="entry name" value="Iron_dep_repressor"/>
</dbReference>
<dbReference type="Gene3D" id="2.30.30.90">
    <property type="match status" value="1"/>
</dbReference>
<evidence type="ECO:0000256" key="9">
    <source>
        <dbReference type="ARBA" id="ARBA00023159"/>
    </source>
</evidence>
<dbReference type="InterPro" id="IPR022687">
    <property type="entry name" value="HTH_DTXR"/>
</dbReference>
<dbReference type="InterPro" id="IPR001367">
    <property type="entry name" value="Fe_dep_repressor"/>
</dbReference>
<dbReference type="GO" id="GO:0005737">
    <property type="term" value="C:cytoplasm"/>
    <property type="evidence" value="ECO:0007669"/>
    <property type="project" value="UniProtKB-SubCell"/>
</dbReference>
<dbReference type="SUPFAM" id="SSF46785">
    <property type="entry name" value="Winged helix' DNA-binding domain"/>
    <property type="match status" value="1"/>
</dbReference>
<dbReference type="InterPro" id="IPR008988">
    <property type="entry name" value="Transcriptional_repressor_C"/>
</dbReference>
<evidence type="ECO:0000256" key="7">
    <source>
        <dbReference type="ARBA" id="ARBA00023015"/>
    </source>
</evidence>
<dbReference type="EMBL" id="UINC01005355">
    <property type="protein sequence ID" value="SVA20804.1"/>
    <property type="molecule type" value="Genomic_DNA"/>
</dbReference>
<sequence>MATSSTVENYLKAIYQAQAAAEDKQALVPMGQLASALGVVPGTATTMVKTLVRSGLVTYEPYSGVRLTDAGEHLAAMVLRRHRLVELFLVQIMGMSWAEVHEDAEQLEHAVSDRLIDRIDEILGRPAVDPHGDPIPDPEGVVPKHLHKNLLTCPIDTSLVVTRVMNQDADFLRFLEQHDLKPGQVIKVIARDTSADSVSILSSRNHQVTIGTRAASKLLVEV</sequence>
<evidence type="ECO:0000256" key="12">
    <source>
        <dbReference type="ARBA" id="ARBA00032593"/>
    </source>
</evidence>
<feature type="domain" description="HTH dtxR-type" evidence="13">
    <location>
        <begin position="1"/>
        <end position="68"/>
    </location>
</feature>
<keyword evidence="4" id="KW-0963">Cytoplasm</keyword>
<dbReference type="GO" id="GO:0003700">
    <property type="term" value="F:DNA-binding transcription factor activity"/>
    <property type="evidence" value="ECO:0007669"/>
    <property type="project" value="InterPro"/>
</dbReference>